<feature type="transmembrane region" description="Helical" evidence="7">
    <location>
        <begin position="131"/>
        <end position="151"/>
    </location>
</feature>
<keyword evidence="10" id="KW-1185">Reference proteome</keyword>
<keyword evidence="6 7" id="KW-0472">Membrane</keyword>
<protein>
    <submittedName>
        <fullName evidence="9">Sugar ABC transporter permease</fullName>
    </submittedName>
</protein>
<evidence type="ECO:0000256" key="4">
    <source>
        <dbReference type="ARBA" id="ARBA00022692"/>
    </source>
</evidence>
<evidence type="ECO:0000256" key="5">
    <source>
        <dbReference type="ARBA" id="ARBA00022989"/>
    </source>
</evidence>
<feature type="domain" description="ABC transmembrane type-1" evidence="8">
    <location>
        <begin position="94"/>
        <end position="306"/>
    </location>
</feature>
<sequence>MAQNIEDVVADSASAGRVVPRRLPRIASRKKTAIAGFVLMAPSLVFIGLFVMVPIVYVVYLSLYKSNLLTPHPKFVFLQNYVQLFSDVDFLGSLKNSALLSGGMLFLSLPIGCLLAALLNMRLKGTKFYRTVFFAPYVLPLVGSGLVFTLLLDKDNGLVNHVLALVGVPPINWLGSSHTALISVMLVSLWQYSGYYMLIFLAGLQNIPQSLVEACQVDGGGRLKSFIHVTLPNLTPTIFFCAVVCIIQSFQAFDQVYVMTDGGPNNASSTLTYYIFHKGFQMYDIGSSAAASVILLILLSILSLIQIRLGRRWVVEES</sequence>
<keyword evidence="3" id="KW-1003">Cell membrane</keyword>
<evidence type="ECO:0000259" key="8">
    <source>
        <dbReference type="PROSITE" id="PS50928"/>
    </source>
</evidence>
<reference evidence="10" key="1">
    <citation type="journal article" date="2022" name="G3 (Bethesda)">
        <title>Unveiling the complete genome sequence of Alicyclobacillus acidoterrestris DSM 3922T, a taint-producing strain.</title>
        <authorList>
            <person name="Leonardo I.C."/>
            <person name="Barreto Crespo M.T."/>
            <person name="Gaspar F.B."/>
        </authorList>
    </citation>
    <scope>NUCLEOTIDE SEQUENCE [LARGE SCALE GENOMIC DNA]</scope>
    <source>
        <strain evidence="10">DSM 3922</strain>
    </source>
</reference>
<evidence type="ECO:0000256" key="2">
    <source>
        <dbReference type="ARBA" id="ARBA00022448"/>
    </source>
</evidence>
<dbReference type="InterPro" id="IPR000515">
    <property type="entry name" value="MetI-like"/>
</dbReference>
<dbReference type="InterPro" id="IPR051393">
    <property type="entry name" value="ABC_transporter_permease"/>
</dbReference>
<feature type="transmembrane region" description="Helical" evidence="7">
    <location>
        <begin position="32"/>
        <end position="60"/>
    </location>
</feature>
<dbReference type="EMBL" id="CP080467">
    <property type="protein sequence ID" value="UNO50966.1"/>
    <property type="molecule type" value="Genomic_DNA"/>
</dbReference>
<dbReference type="AlphaFoldDB" id="A0A9E6ZPS1"/>
<dbReference type="CDD" id="cd06261">
    <property type="entry name" value="TM_PBP2"/>
    <property type="match status" value="1"/>
</dbReference>
<dbReference type="PANTHER" id="PTHR30193">
    <property type="entry name" value="ABC TRANSPORTER PERMEASE PROTEIN"/>
    <property type="match status" value="1"/>
</dbReference>
<name>A0A9E6ZPS1_ALIAG</name>
<keyword evidence="2 7" id="KW-0813">Transport</keyword>
<evidence type="ECO:0000256" key="6">
    <source>
        <dbReference type="ARBA" id="ARBA00023136"/>
    </source>
</evidence>
<feature type="transmembrane region" description="Helical" evidence="7">
    <location>
        <begin position="285"/>
        <end position="305"/>
    </location>
</feature>
<dbReference type="Gene3D" id="1.10.3720.10">
    <property type="entry name" value="MetI-like"/>
    <property type="match status" value="1"/>
</dbReference>
<dbReference type="Proteomes" id="UP000829401">
    <property type="component" value="Chromosome"/>
</dbReference>
<keyword evidence="4 7" id="KW-0812">Transmembrane</keyword>
<feature type="transmembrane region" description="Helical" evidence="7">
    <location>
        <begin position="231"/>
        <end position="250"/>
    </location>
</feature>
<gene>
    <name evidence="9" type="ORF">K1I37_20045</name>
</gene>
<evidence type="ECO:0000313" key="10">
    <source>
        <dbReference type="Proteomes" id="UP000829401"/>
    </source>
</evidence>
<dbReference type="KEGG" id="aaco:K1I37_20045"/>
<evidence type="ECO:0000256" key="1">
    <source>
        <dbReference type="ARBA" id="ARBA00004651"/>
    </source>
</evidence>
<dbReference type="RefSeq" id="WP_051189552.1">
    <property type="nucleotide sequence ID" value="NZ_AURB01000157.1"/>
</dbReference>
<dbReference type="InterPro" id="IPR035906">
    <property type="entry name" value="MetI-like_sf"/>
</dbReference>
<dbReference type="Pfam" id="PF00528">
    <property type="entry name" value="BPD_transp_1"/>
    <property type="match status" value="1"/>
</dbReference>
<accession>A0A9E6ZPS1</accession>
<dbReference type="PROSITE" id="PS50928">
    <property type="entry name" value="ABC_TM1"/>
    <property type="match status" value="1"/>
</dbReference>
<evidence type="ECO:0000256" key="7">
    <source>
        <dbReference type="RuleBase" id="RU363032"/>
    </source>
</evidence>
<keyword evidence="5 7" id="KW-1133">Transmembrane helix</keyword>
<dbReference type="GO" id="GO:0055085">
    <property type="term" value="P:transmembrane transport"/>
    <property type="evidence" value="ECO:0007669"/>
    <property type="project" value="InterPro"/>
</dbReference>
<dbReference type="SUPFAM" id="SSF161098">
    <property type="entry name" value="MetI-like"/>
    <property type="match status" value="1"/>
</dbReference>
<comment type="subcellular location">
    <subcellularLocation>
        <location evidence="1 7">Cell membrane</location>
        <topology evidence="1 7">Multi-pass membrane protein</topology>
    </subcellularLocation>
</comment>
<evidence type="ECO:0000313" key="9">
    <source>
        <dbReference type="EMBL" id="UNO50966.1"/>
    </source>
</evidence>
<dbReference type="PANTHER" id="PTHR30193:SF37">
    <property type="entry name" value="INNER MEMBRANE ABC TRANSPORTER PERMEASE PROTEIN YCJO"/>
    <property type="match status" value="1"/>
</dbReference>
<proteinExistence type="inferred from homology"/>
<dbReference type="GO" id="GO:0005886">
    <property type="term" value="C:plasma membrane"/>
    <property type="evidence" value="ECO:0007669"/>
    <property type="project" value="UniProtKB-SubCell"/>
</dbReference>
<evidence type="ECO:0000256" key="3">
    <source>
        <dbReference type="ARBA" id="ARBA00022475"/>
    </source>
</evidence>
<comment type="similarity">
    <text evidence="7">Belongs to the binding-protein-dependent transport system permease family.</text>
</comment>
<feature type="transmembrane region" description="Helical" evidence="7">
    <location>
        <begin position="98"/>
        <end position="119"/>
    </location>
</feature>
<organism evidence="9 10">
    <name type="scientific">Alicyclobacillus acidoterrestris (strain ATCC 49025 / DSM 3922 / CIP 106132 / NCIMB 13137 / GD3B)</name>
    <dbReference type="NCBI Taxonomy" id="1356854"/>
    <lineage>
        <taxon>Bacteria</taxon>
        <taxon>Bacillati</taxon>
        <taxon>Bacillota</taxon>
        <taxon>Bacilli</taxon>
        <taxon>Bacillales</taxon>
        <taxon>Alicyclobacillaceae</taxon>
        <taxon>Alicyclobacillus</taxon>
    </lineage>
</organism>